<dbReference type="OrthoDB" id="2943863at2"/>
<proteinExistence type="predicted"/>
<feature type="transmembrane region" description="Helical" evidence="1">
    <location>
        <begin position="87"/>
        <end position="105"/>
    </location>
</feature>
<gene>
    <name evidence="2" type="ORF">DFP97_102497</name>
</gene>
<keyword evidence="3" id="KW-1185">Reference proteome</keyword>
<comment type="caution">
    <text evidence="2">The sequence shown here is derived from an EMBL/GenBank/DDBJ whole genome shotgun (WGS) entry which is preliminary data.</text>
</comment>
<keyword evidence="1" id="KW-0812">Transmembrane</keyword>
<keyword evidence="1" id="KW-0472">Membrane</keyword>
<reference evidence="2 3" key="1">
    <citation type="submission" date="2018-07" db="EMBL/GenBank/DDBJ databases">
        <title>Genomic Encyclopedia of Type Strains, Phase III (KMG-III): the genomes of soil and plant-associated and newly described type strains.</title>
        <authorList>
            <person name="Whitman W."/>
        </authorList>
    </citation>
    <scope>NUCLEOTIDE SEQUENCE [LARGE SCALE GENOMIC DNA]</scope>
    <source>
        <strain evidence="2 3">CECT 7506</strain>
    </source>
</reference>
<keyword evidence="1" id="KW-1133">Transmembrane helix</keyword>
<evidence type="ECO:0000256" key="1">
    <source>
        <dbReference type="SAM" id="Phobius"/>
    </source>
</evidence>
<evidence type="ECO:0000313" key="3">
    <source>
        <dbReference type="Proteomes" id="UP000252415"/>
    </source>
</evidence>
<accession>A0A368W8W5</accession>
<dbReference type="Proteomes" id="UP000252415">
    <property type="component" value="Unassembled WGS sequence"/>
</dbReference>
<organism evidence="2 3">
    <name type="scientific">Paenibacillus prosopidis</name>
    <dbReference type="NCBI Taxonomy" id="630520"/>
    <lineage>
        <taxon>Bacteria</taxon>
        <taxon>Bacillati</taxon>
        <taxon>Bacillota</taxon>
        <taxon>Bacilli</taxon>
        <taxon>Bacillales</taxon>
        <taxon>Paenibacillaceae</taxon>
        <taxon>Paenibacillus</taxon>
    </lineage>
</organism>
<protein>
    <submittedName>
        <fullName evidence="2">Uncharacterized protein</fullName>
    </submittedName>
</protein>
<dbReference type="RefSeq" id="WP_114378782.1">
    <property type="nucleotide sequence ID" value="NZ_QPJD01000002.1"/>
</dbReference>
<sequence length="106" mass="12628">MENTVLDKEQMKQWCEQHMHRYVLAQTHDGWCCDGFIEHMDDEVVCLAVPCGSNEWDNRAFLPYPAFGYPPYGYPIYPYPYFPRRRFIRRVFPLAALLALSLLPFY</sequence>
<evidence type="ECO:0000313" key="2">
    <source>
        <dbReference type="EMBL" id="RCW51299.1"/>
    </source>
</evidence>
<name>A0A368W8W5_9BACL</name>
<dbReference type="AlphaFoldDB" id="A0A368W8W5"/>
<dbReference type="EMBL" id="QPJD01000002">
    <property type="protein sequence ID" value="RCW51299.1"/>
    <property type="molecule type" value="Genomic_DNA"/>
</dbReference>